<dbReference type="AlphaFoldDB" id="A0A2M9G6T7"/>
<comment type="caution">
    <text evidence="1">The sequence shown here is derived from an EMBL/GenBank/DDBJ whole genome shotgun (WGS) entry which is preliminary data.</text>
</comment>
<keyword evidence="2" id="KW-1185">Reference proteome</keyword>
<evidence type="ECO:0000313" key="1">
    <source>
        <dbReference type="EMBL" id="PJK31427.1"/>
    </source>
</evidence>
<reference evidence="1 2" key="1">
    <citation type="submission" date="2017-11" db="EMBL/GenBank/DDBJ databases">
        <title>Draft genome sequence of Rhizobiales bacterium SY3-13.</title>
        <authorList>
            <person name="Sun C."/>
        </authorList>
    </citation>
    <scope>NUCLEOTIDE SEQUENCE [LARGE SCALE GENOMIC DNA]</scope>
    <source>
        <strain evidence="1 2">SY3-13</strain>
    </source>
</reference>
<evidence type="ECO:0000313" key="2">
    <source>
        <dbReference type="Proteomes" id="UP000229498"/>
    </source>
</evidence>
<gene>
    <name evidence="1" type="ORF">CVT23_01760</name>
</gene>
<dbReference type="EMBL" id="PHIG01000005">
    <property type="protein sequence ID" value="PJK31427.1"/>
    <property type="molecule type" value="Genomic_DNA"/>
</dbReference>
<protein>
    <submittedName>
        <fullName evidence="1">Uncharacterized protein</fullName>
    </submittedName>
</protein>
<sequence>MIYLPLRTTGPFFLRRFAGFLQLDAGKAGASSDASLRSFSLACAHDAMAAIRKEQSQGAFY</sequence>
<name>A0A2M9G6T7_9PROT</name>
<proteinExistence type="predicted"/>
<dbReference type="Proteomes" id="UP000229498">
    <property type="component" value="Unassembled WGS sequence"/>
</dbReference>
<organism evidence="1 2">
    <name type="scientific">Minwuia thermotolerans</name>
    <dbReference type="NCBI Taxonomy" id="2056226"/>
    <lineage>
        <taxon>Bacteria</taxon>
        <taxon>Pseudomonadati</taxon>
        <taxon>Pseudomonadota</taxon>
        <taxon>Alphaproteobacteria</taxon>
        <taxon>Minwuiales</taxon>
        <taxon>Minwuiaceae</taxon>
        <taxon>Minwuia</taxon>
    </lineage>
</organism>
<accession>A0A2M9G6T7</accession>